<organism evidence="2 3">
    <name type="scientific">Colocasia esculenta</name>
    <name type="common">Wild taro</name>
    <name type="synonym">Arum esculentum</name>
    <dbReference type="NCBI Taxonomy" id="4460"/>
    <lineage>
        <taxon>Eukaryota</taxon>
        <taxon>Viridiplantae</taxon>
        <taxon>Streptophyta</taxon>
        <taxon>Embryophyta</taxon>
        <taxon>Tracheophyta</taxon>
        <taxon>Spermatophyta</taxon>
        <taxon>Magnoliopsida</taxon>
        <taxon>Liliopsida</taxon>
        <taxon>Araceae</taxon>
        <taxon>Aroideae</taxon>
        <taxon>Colocasieae</taxon>
        <taxon>Colocasia</taxon>
    </lineage>
</organism>
<dbReference type="EMBL" id="NMUH01017426">
    <property type="protein sequence ID" value="MQM23691.1"/>
    <property type="molecule type" value="Genomic_DNA"/>
</dbReference>
<feature type="compositionally biased region" description="Polar residues" evidence="1">
    <location>
        <begin position="1"/>
        <end position="11"/>
    </location>
</feature>
<feature type="region of interest" description="Disordered" evidence="1">
    <location>
        <begin position="84"/>
        <end position="107"/>
    </location>
</feature>
<dbReference type="Proteomes" id="UP000652761">
    <property type="component" value="Unassembled WGS sequence"/>
</dbReference>
<protein>
    <submittedName>
        <fullName evidence="2">Uncharacterized protein</fullName>
    </submittedName>
</protein>
<sequence length="107" mass="11767">MTTTWLATKTEGTLHGQETLATKSTTTSQPVRSKPPRLVRVRQDTKYTTVTAIVWPDYGPTPDLSRATKSKAVRKGLAGLRREELFKTTSASHTNYESSANDSTPLS</sequence>
<evidence type="ECO:0000313" key="3">
    <source>
        <dbReference type="Proteomes" id="UP000652761"/>
    </source>
</evidence>
<feature type="compositionally biased region" description="Polar residues" evidence="1">
    <location>
        <begin position="87"/>
        <end position="107"/>
    </location>
</feature>
<reference evidence="2" key="1">
    <citation type="submission" date="2017-07" db="EMBL/GenBank/DDBJ databases">
        <title>Taro Niue Genome Assembly and Annotation.</title>
        <authorList>
            <person name="Atibalentja N."/>
            <person name="Keating K."/>
            <person name="Fields C.J."/>
        </authorList>
    </citation>
    <scope>NUCLEOTIDE SEQUENCE</scope>
    <source>
        <strain evidence="2">Niue_2</strain>
        <tissue evidence="2">Leaf</tissue>
    </source>
</reference>
<dbReference type="AlphaFoldDB" id="A0A843XXG7"/>
<proteinExistence type="predicted"/>
<accession>A0A843XXG7</accession>
<name>A0A843XXG7_COLES</name>
<feature type="region of interest" description="Disordered" evidence="1">
    <location>
        <begin position="1"/>
        <end position="36"/>
    </location>
</feature>
<evidence type="ECO:0000313" key="2">
    <source>
        <dbReference type="EMBL" id="MQM23691.1"/>
    </source>
</evidence>
<gene>
    <name evidence="2" type="ORF">Taro_056758</name>
</gene>
<feature type="compositionally biased region" description="Polar residues" evidence="1">
    <location>
        <begin position="19"/>
        <end position="31"/>
    </location>
</feature>
<keyword evidence="3" id="KW-1185">Reference proteome</keyword>
<comment type="caution">
    <text evidence="2">The sequence shown here is derived from an EMBL/GenBank/DDBJ whole genome shotgun (WGS) entry which is preliminary data.</text>
</comment>
<evidence type="ECO:0000256" key="1">
    <source>
        <dbReference type="SAM" id="MobiDB-lite"/>
    </source>
</evidence>